<dbReference type="Gene3D" id="3.40.50.1820">
    <property type="entry name" value="alpha/beta hydrolase"/>
    <property type="match status" value="1"/>
</dbReference>
<dbReference type="GeneID" id="112055200"/>
<keyword evidence="7" id="KW-1185">Reference proteome</keyword>
<name>A0ABM3LNX3_BICAN</name>
<protein>
    <submittedName>
        <fullName evidence="8">Serine protease K12H4.7</fullName>
    </submittedName>
</protein>
<keyword evidence="6" id="KW-1133">Transmembrane helix</keyword>
<keyword evidence="2 8" id="KW-0645">Protease</keyword>
<gene>
    <name evidence="8" type="primary">LOC112055200</name>
</gene>
<dbReference type="Proteomes" id="UP001652582">
    <property type="component" value="Chromosome 12"/>
</dbReference>
<organism evidence="7 8">
    <name type="scientific">Bicyclus anynana</name>
    <name type="common">Squinting bush brown butterfly</name>
    <dbReference type="NCBI Taxonomy" id="110368"/>
    <lineage>
        <taxon>Eukaryota</taxon>
        <taxon>Metazoa</taxon>
        <taxon>Ecdysozoa</taxon>
        <taxon>Arthropoda</taxon>
        <taxon>Hexapoda</taxon>
        <taxon>Insecta</taxon>
        <taxon>Pterygota</taxon>
        <taxon>Neoptera</taxon>
        <taxon>Endopterygota</taxon>
        <taxon>Lepidoptera</taxon>
        <taxon>Glossata</taxon>
        <taxon>Ditrysia</taxon>
        <taxon>Papilionoidea</taxon>
        <taxon>Nymphalidae</taxon>
        <taxon>Satyrinae</taxon>
        <taxon>Satyrini</taxon>
        <taxon>Mycalesina</taxon>
        <taxon>Bicyclus</taxon>
    </lineage>
</organism>
<keyword evidence="5" id="KW-0325">Glycoprotein</keyword>
<evidence type="ECO:0000256" key="1">
    <source>
        <dbReference type="ARBA" id="ARBA00011079"/>
    </source>
</evidence>
<evidence type="ECO:0000313" key="7">
    <source>
        <dbReference type="Proteomes" id="UP001652582"/>
    </source>
</evidence>
<evidence type="ECO:0000256" key="3">
    <source>
        <dbReference type="ARBA" id="ARBA00022729"/>
    </source>
</evidence>
<evidence type="ECO:0000256" key="5">
    <source>
        <dbReference type="ARBA" id="ARBA00023180"/>
    </source>
</evidence>
<evidence type="ECO:0000256" key="4">
    <source>
        <dbReference type="ARBA" id="ARBA00022801"/>
    </source>
</evidence>
<keyword evidence="3" id="KW-0732">Signal</keyword>
<proteinExistence type="inferred from homology"/>
<dbReference type="RefSeq" id="XP_052740765.1">
    <property type="nucleotide sequence ID" value="XM_052884805.1"/>
</dbReference>
<dbReference type="GO" id="GO:0008233">
    <property type="term" value="F:peptidase activity"/>
    <property type="evidence" value="ECO:0007669"/>
    <property type="project" value="UniProtKB-KW"/>
</dbReference>
<evidence type="ECO:0000313" key="8">
    <source>
        <dbReference type="RefSeq" id="XP_052740765.1"/>
    </source>
</evidence>
<reference evidence="8" key="1">
    <citation type="submission" date="2025-08" db="UniProtKB">
        <authorList>
            <consortium name="RefSeq"/>
        </authorList>
    </citation>
    <scope>IDENTIFICATION</scope>
</reference>
<accession>A0ABM3LNX3</accession>
<keyword evidence="6" id="KW-0812">Transmembrane</keyword>
<comment type="similarity">
    <text evidence="1">Belongs to the peptidase S28 family.</text>
</comment>
<dbReference type="PANTHER" id="PTHR11010">
    <property type="entry name" value="PROTEASE S28 PRO-X CARBOXYPEPTIDASE-RELATED"/>
    <property type="match status" value="1"/>
</dbReference>
<dbReference type="InterPro" id="IPR029058">
    <property type="entry name" value="AB_hydrolase_fold"/>
</dbReference>
<dbReference type="InterPro" id="IPR042269">
    <property type="entry name" value="Ser_carbopepase_S28_SKS"/>
</dbReference>
<evidence type="ECO:0000256" key="2">
    <source>
        <dbReference type="ARBA" id="ARBA00022670"/>
    </source>
</evidence>
<dbReference type="InterPro" id="IPR008758">
    <property type="entry name" value="Peptidase_S28"/>
</dbReference>
<dbReference type="Pfam" id="PF05577">
    <property type="entry name" value="Peptidase_S28"/>
    <property type="match status" value="1"/>
</dbReference>
<feature type="transmembrane region" description="Helical" evidence="6">
    <location>
        <begin position="18"/>
        <end position="41"/>
    </location>
</feature>
<dbReference type="GO" id="GO:0006508">
    <property type="term" value="P:proteolysis"/>
    <property type="evidence" value="ECO:0007669"/>
    <property type="project" value="UniProtKB-KW"/>
</dbReference>
<keyword evidence="4" id="KW-0378">Hydrolase</keyword>
<dbReference type="PANTHER" id="PTHR11010:SF5">
    <property type="entry name" value="RE36938P-RELATED"/>
    <property type="match status" value="1"/>
</dbReference>
<evidence type="ECO:0000256" key="6">
    <source>
        <dbReference type="SAM" id="Phobius"/>
    </source>
</evidence>
<sequence length="504" mass="57031">MTYELCMKSFQSCKATNVYCGLVIMIKLCIVVCAIFASTWAERRFIDPFRTVFDPPTEFQPLTTDDVKTAWIDMPIDHFDPQNRDTYRMRYMYNDEFFGGNGSPVFILVGGEWDIVPGWLRAGNMYLIAQENRGHQIYTEHRYYGESLPYQNLTTENLRFLNVDQALADLAYFIEDLKQTPRFANSKIVLYGGSYAANMVLWFKQRYPHLVVGGVASSGPIKGQVDFTGYLEVVHSAFSSEGGSGCISTIRQGITETIAAMRTAAGRQSLEKAYRLCSPLKYDSPFDLGVFSGLISWSFSTSVQQARPGTLIAICNNFANNVYGTTPMEQIGGYIASTRNLPADDCWDIDYESYVERYRTRNDNSRAWYYQTCTEYGYYQTAPRVGTVFDGLVWLSVPFYVDVCKQAYDPKFDEAFVSDAVERVNLVFGALQPDVNSTINIHGAIDPWHALGVHDRDLKEGSPTITVPRASHCFDMQGWRVSDTIAMTNAQQFARRTVAQWLAD</sequence>
<dbReference type="SUPFAM" id="SSF53474">
    <property type="entry name" value="alpha/beta-Hydrolases"/>
    <property type="match status" value="1"/>
</dbReference>
<dbReference type="Gene3D" id="1.20.120.980">
    <property type="entry name" value="Serine carboxypeptidase S28, SKS domain"/>
    <property type="match status" value="1"/>
</dbReference>
<keyword evidence="6" id="KW-0472">Membrane</keyword>